<gene>
    <name evidence="3" type="ORF">VSS37_21390</name>
</gene>
<dbReference type="EMBL" id="JAYMYJ010000160">
    <property type="protein sequence ID" value="MEB4593546.1"/>
    <property type="molecule type" value="Genomic_DNA"/>
</dbReference>
<feature type="signal peptide" evidence="2">
    <location>
        <begin position="1"/>
        <end position="25"/>
    </location>
</feature>
<dbReference type="PROSITE" id="PS51257">
    <property type="entry name" value="PROKAR_LIPOPROTEIN"/>
    <property type="match status" value="1"/>
</dbReference>
<reference evidence="4" key="1">
    <citation type="submission" date="2023-07" db="EMBL/GenBank/DDBJ databases">
        <title>The carbon used by Thiothrix.</title>
        <authorList>
            <person name="Chen L."/>
        </authorList>
    </citation>
    <scope>NUCLEOTIDE SEQUENCE [LARGE SCALE GENOMIC DNA]</scope>
</reference>
<dbReference type="RefSeq" id="WP_324698533.1">
    <property type="nucleotide sequence ID" value="NZ_JAYMYJ010000160.1"/>
</dbReference>
<organism evidence="3 4">
    <name type="scientific">Candidatus Thiothrix phosphatis</name>
    <dbReference type="NCBI Taxonomy" id="3112415"/>
    <lineage>
        <taxon>Bacteria</taxon>
        <taxon>Pseudomonadati</taxon>
        <taxon>Pseudomonadota</taxon>
        <taxon>Gammaproteobacteria</taxon>
        <taxon>Thiotrichales</taxon>
        <taxon>Thiotrichaceae</taxon>
        <taxon>Thiothrix</taxon>
    </lineage>
</organism>
<dbReference type="Proteomes" id="UP001308005">
    <property type="component" value="Unassembled WGS sequence"/>
</dbReference>
<keyword evidence="2" id="KW-0732">Signal</keyword>
<feature type="compositionally biased region" description="Low complexity" evidence="1">
    <location>
        <begin position="33"/>
        <end position="90"/>
    </location>
</feature>
<proteinExistence type="predicted"/>
<evidence type="ECO:0000313" key="3">
    <source>
        <dbReference type="EMBL" id="MEB4593546.1"/>
    </source>
</evidence>
<dbReference type="SUPFAM" id="SSF63829">
    <property type="entry name" value="Calcium-dependent phosphotriesterase"/>
    <property type="match status" value="1"/>
</dbReference>
<name>A0ABU6D382_9GAMM</name>
<protein>
    <recommendedName>
        <fullName evidence="5">Lipoprotein</fullName>
    </recommendedName>
</protein>
<feature type="region of interest" description="Disordered" evidence="1">
    <location>
        <begin position="28"/>
        <end position="92"/>
    </location>
</feature>
<feature type="chain" id="PRO_5045647837" description="Lipoprotein" evidence="2">
    <location>
        <begin position="26"/>
        <end position="411"/>
    </location>
</feature>
<evidence type="ECO:0000256" key="2">
    <source>
        <dbReference type="SAM" id="SignalP"/>
    </source>
</evidence>
<evidence type="ECO:0000313" key="4">
    <source>
        <dbReference type="Proteomes" id="UP001308005"/>
    </source>
</evidence>
<keyword evidence="4" id="KW-1185">Reference proteome</keyword>
<sequence>MKSGKIFPVVVLSSLLVACGGGTGAAFSSVKANTSTDTGTGSGSSSSSNSSTGGSSTGSGSSSSGTDSNSSSGSDTGSGSSTGSGSTTSTVKQLARNAVDADYSDSLERLITASSSPDNALNIINPTTGEQQAVPLNLAPTSLALSPDGKMAVVGHANGVTYINLQTASVVGAYNNIGFTVFDIALDANGMAYATPTDNVSWAPLKAINLATGEVKTGSQINDLAGSYLQFAPAQKALYILYKGAVVDLEKADTSVTPPVGLYDSPYNGDYDMGGADAKGFWITEDGGYLLTAGETLFRTATSEDQDMLFQRSLADSDGDFNTTLMHADSSQEAGQVAVILNKGVTGTSSDYRVKTYSMPNLVLVEEKTLTDLKPSTSTDPVTPQFVFFNSDGSKRYVVLKQGDGTYLRTL</sequence>
<accession>A0ABU6D382</accession>
<evidence type="ECO:0008006" key="5">
    <source>
        <dbReference type="Google" id="ProtNLM"/>
    </source>
</evidence>
<comment type="caution">
    <text evidence="3">The sequence shown here is derived from an EMBL/GenBank/DDBJ whole genome shotgun (WGS) entry which is preliminary data.</text>
</comment>
<evidence type="ECO:0000256" key="1">
    <source>
        <dbReference type="SAM" id="MobiDB-lite"/>
    </source>
</evidence>